<feature type="region of interest" description="Disordered" evidence="1">
    <location>
        <begin position="881"/>
        <end position="901"/>
    </location>
</feature>
<feature type="compositionally biased region" description="Polar residues" evidence="1">
    <location>
        <begin position="215"/>
        <end position="226"/>
    </location>
</feature>
<feature type="region of interest" description="Disordered" evidence="1">
    <location>
        <begin position="496"/>
        <end position="567"/>
    </location>
</feature>
<feature type="region of interest" description="Disordered" evidence="1">
    <location>
        <begin position="653"/>
        <end position="744"/>
    </location>
</feature>
<dbReference type="EMBL" id="JAPMSZ010000007">
    <property type="protein sequence ID" value="KAJ5095843.1"/>
    <property type="molecule type" value="Genomic_DNA"/>
</dbReference>
<dbReference type="RefSeq" id="XP_056511394.1">
    <property type="nucleotide sequence ID" value="XM_056655781.1"/>
</dbReference>
<feature type="compositionally biased region" description="Polar residues" evidence="1">
    <location>
        <begin position="536"/>
        <end position="545"/>
    </location>
</feature>
<feature type="compositionally biased region" description="Basic and acidic residues" evidence="1">
    <location>
        <begin position="147"/>
        <end position="156"/>
    </location>
</feature>
<feature type="region of interest" description="Disordered" evidence="1">
    <location>
        <begin position="761"/>
        <end position="823"/>
    </location>
</feature>
<proteinExistence type="predicted"/>
<evidence type="ECO:0008006" key="4">
    <source>
        <dbReference type="Google" id="ProtNLM"/>
    </source>
</evidence>
<organism evidence="2 3">
    <name type="scientific">Penicillium alfredii</name>
    <dbReference type="NCBI Taxonomy" id="1506179"/>
    <lineage>
        <taxon>Eukaryota</taxon>
        <taxon>Fungi</taxon>
        <taxon>Dikarya</taxon>
        <taxon>Ascomycota</taxon>
        <taxon>Pezizomycotina</taxon>
        <taxon>Eurotiomycetes</taxon>
        <taxon>Eurotiomycetidae</taxon>
        <taxon>Eurotiales</taxon>
        <taxon>Aspergillaceae</taxon>
        <taxon>Penicillium</taxon>
    </lineage>
</organism>
<dbReference type="GeneID" id="81394949"/>
<feature type="compositionally biased region" description="Acidic residues" evidence="1">
    <location>
        <begin position="692"/>
        <end position="702"/>
    </location>
</feature>
<gene>
    <name evidence="2" type="ORF">NUU61_005199</name>
</gene>
<feature type="compositionally biased region" description="Basic and acidic residues" evidence="1">
    <location>
        <begin position="344"/>
        <end position="359"/>
    </location>
</feature>
<dbReference type="Proteomes" id="UP001141434">
    <property type="component" value="Unassembled WGS sequence"/>
</dbReference>
<feature type="region of interest" description="Disordered" evidence="1">
    <location>
        <begin position="1150"/>
        <end position="1250"/>
    </location>
</feature>
<feature type="region of interest" description="Disordered" evidence="1">
    <location>
        <begin position="922"/>
        <end position="952"/>
    </location>
</feature>
<reference evidence="2" key="2">
    <citation type="journal article" date="2023" name="IMA Fungus">
        <title>Comparative genomic study of the Penicillium genus elucidates a diverse pangenome and 15 lateral gene transfer events.</title>
        <authorList>
            <person name="Petersen C."/>
            <person name="Sorensen T."/>
            <person name="Nielsen M.R."/>
            <person name="Sondergaard T.E."/>
            <person name="Sorensen J.L."/>
            <person name="Fitzpatrick D.A."/>
            <person name="Frisvad J.C."/>
            <person name="Nielsen K.L."/>
        </authorList>
    </citation>
    <scope>NUCLEOTIDE SEQUENCE</scope>
    <source>
        <strain evidence="2">IBT 34128</strain>
    </source>
</reference>
<feature type="compositionally biased region" description="Low complexity" evidence="1">
    <location>
        <begin position="522"/>
        <end position="535"/>
    </location>
</feature>
<accession>A0A9W9F942</accession>
<dbReference type="OrthoDB" id="3538943at2759"/>
<feature type="compositionally biased region" description="Polar residues" evidence="1">
    <location>
        <begin position="772"/>
        <end position="819"/>
    </location>
</feature>
<feature type="region of interest" description="Disordered" evidence="1">
    <location>
        <begin position="147"/>
        <end position="192"/>
    </location>
</feature>
<evidence type="ECO:0000256" key="1">
    <source>
        <dbReference type="SAM" id="MobiDB-lite"/>
    </source>
</evidence>
<feature type="region of interest" description="Disordered" evidence="1">
    <location>
        <begin position="205"/>
        <end position="290"/>
    </location>
</feature>
<feature type="compositionally biased region" description="Polar residues" evidence="1">
    <location>
        <begin position="168"/>
        <end position="177"/>
    </location>
</feature>
<evidence type="ECO:0000313" key="2">
    <source>
        <dbReference type="EMBL" id="KAJ5095843.1"/>
    </source>
</evidence>
<protein>
    <recommendedName>
        <fullName evidence="4">Telomere replication protein EST3</fullName>
    </recommendedName>
</protein>
<sequence length="1340" mass="147157">MNPASPWIATFIQQCLSSYVIPIAEDGIEVEDNGSSLNFSLRGFTREHGDEATLMDSENQIEAIVSRDARAAHQLGSPELRLSKGGPKKHMVELLDFKLVLPYSASISNIHLRVDRFRIDWARGSIKFVPTRKLKRNPTVKRLVEAAHQRREKAEPADGLNDLAKSPSARSIGSQHDQFIPPHVSQSSPQDVLESQQFFSQMQLKHHLGARERTSQVGRPSSNGSSDLLRHLATPSSASDPRLNPLRRPLLPQHLPLNGRLTPKKTNQVESNTLNRIETNENQDIRASQGPVTPIQRCQDAFNDITLAEAQTEELSSQIPAKAAVDGLTYERRALSPRIQLPEVPRDTQQTRKRDDQFPSKKRARESVDILSQSPSNEDRDPGDLRESQSTSPSKKRQRTGAGKISTDPGIENNLVHKPIPPVHEMPNLIPKAEILPPMSDAWEGLLTIPASDVVIQKDQSALLDRFCWIPPNTGDPMPQGHVPPALLRQWNELAQRRHNQMQRASEQSPTPTPQEILSSATDSESQVTSWSSSTEGHYNQTGLNERTGLPADSSPIRPPNFTNEDITPIASQHDATQPAENGGLGMADEFPERSQLEPEKILDKGPDASKSLDSLHSGTGTSQYTLAHLAQHSDDGTAQTRRDSQFFAADSEEYPLQIETQTENLENSALKKNSRRGSRSSEAAAGFHENDLDDESDESEMDACVPMALGGSSSYPTLSTQTGQEINSSGPSLPEPSRQHVQVAETPCTDNMRLQREKLEKAQAGGKPSILLQQGSSQAAKTSSQPRIFNSYRSNGSLEKSDSSHPSTDSFLQPSGNKSPRIDVIGTQIPLGSGNSLSQDASLHSQPGIVLDSSELLHRYQDPLMLGLENEAEPSSFPLISPREPPMSQLVDPSQDPMEGLSSLGGSIGSPQNFLIRSAPALRDQEQSPSKLPRSRQLREADPGRAFSGSPNAELVARRESFIGNPDESAEAKRVYEKFRDDYPSYSGDFAHFTELCSQLQAVRDRGHLQRSFLWDDFVIMHLLEYPDHVEGHTSQESKPLFYEEYFSLNFSKPQHKKRSLTAYGIEVSASQFVPAVSTGLASNSPAPPFSSEPRIDITNHTLTTSFVGKLSNLRTHSFSDTRATTSAVNASPALPARADTDIFQTQQPLSAVDSSGPTGSQAFEPSSFDQETVFSSSNEEQDDKALHQDSNDVDGANVLPTSNDVDMAEDDNSEASNTHHETASIELGGDESAAASGSDVDTEPESENENWFLSLRHMRPAGPVWSDDPNTPFKIWARADQNVVSERCRRGGSIPVDENGVIQRPFSSNGPVRLDVISPGIHKLLDLFCVHSQAPRSR</sequence>
<reference evidence="2" key="1">
    <citation type="submission" date="2022-11" db="EMBL/GenBank/DDBJ databases">
        <authorList>
            <person name="Petersen C."/>
        </authorList>
    </citation>
    <scope>NUCLEOTIDE SEQUENCE</scope>
    <source>
        <strain evidence="2">IBT 34128</strain>
    </source>
</reference>
<name>A0A9W9F942_9EURO</name>
<keyword evidence="3" id="KW-1185">Reference proteome</keyword>
<feature type="region of interest" description="Disordered" evidence="1">
    <location>
        <begin position="336"/>
        <end position="415"/>
    </location>
</feature>
<feature type="compositionally biased region" description="Polar residues" evidence="1">
    <location>
        <begin position="659"/>
        <end position="672"/>
    </location>
</feature>
<feature type="compositionally biased region" description="Low complexity" evidence="1">
    <location>
        <begin position="241"/>
        <end position="257"/>
    </location>
</feature>
<feature type="compositionally biased region" description="Polar residues" evidence="1">
    <location>
        <begin position="1150"/>
        <end position="1180"/>
    </location>
</feature>
<feature type="compositionally biased region" description="Polar residues" evidence="1">
    <location>
        <begin position="712"/>
        <end position="732"/>
    </location>
</feature>
<feature type="compositionally biased region" description="Polar residues" evidence="1">
    <location>
        <begin position="502"/>
        <end position="521"/>
    </location>
</feature>
<feature type="compositionally biased region" description="Polar residues" evidence="1">
    <location>
        <begin position="264"/>
        <end position="286"/>
    </location>
</feature>
<feature type="compositionally biased region" description="Basic and acidic residues" evidence="1">
    <location>
        <begin position="377"/>
        <end position="387"/>
    </location>
</feature>
<evidence type="ECO:0000313" key="3">
    <source>
        <dbReference type="Proteomes" id="UP001141434"/>
    </source>
</evidence>
<comment type="caution">
    <text evidence="2">The sequence shown here is derived from an EMBL/GenBank/DDBJ whole genome shotgun (WGS) entry which is preliminary data.</text>
</comment>